<dbReference type="EMBL" id="JADYTN010000040">
    <property type="protein sequence ID" value="MCF2564800.1"/>
    <property type="molecule type" value="Genomic_DNA"/>
</dbReference>
<sequence length="112" mass="12729">MAKNFDYILLLAKEVPGFKRLYEYCDMAETLQATYPEASANSSRKALEWLVKNMLKMKNVQIDERETLNDLLHKPETYAFINHDVNLDDDIRLVHKIGNSASHDGGVTGTGQ</sequence>
<proteinExistence type="predicted"/>
<organism evidence="1 2">
    <name type="scientific">Xylanibacter brevis</name>
    <dbReference type="NCBI Taxonomy" id="83231"/>
    <lineage>
        <taxon>Bacteria</taxon>
        <taxon>Pseudomonadati</taxon>
        <taxon>Bacteroidota</taxon>
        <taxon>Bacteroidia</taxon>
        <taxon>Bacteroidales</taxon>
        <taxon>Prevotellaceae</taxon>
        <taxon>Xylanibacter</taxon>
    </lineage>
</organism>
<comment type="caution">
    <text evidence="1">The sequence shown here is derived from an EMBL/GenBank/DDBJ whole genome shotgun (WGS) entry which is preliminary data.</text>
</comment>
<protein>
    <submittedName>
        <fullName evidence="1">DUF4145 domain-containing protein</fullName>
    </submittedName>
</protein>
<dbReference type="Proteomes" id="UP001200470">
    <property type="component" value="Unassembled WGS sequence"/>
</dbReference>
<evidence type="ECO:0000313" key="1">
    <source>
        <dbReference type="EMBL" id="MCF2564800.1"/>
    </source>
</evidence>
<dbReference type="RefSeq" id="WP_301638672.1">
    <property type="nucleotide sequence ID" value="NZ_JADYTN010000040.1"/>
</dbReference>
<reference evidence="1 2" key="1">
    <citation type="submission" date="2020-12" db="EMBL/GenBank/DDBJ databases">
        <title>Whole genome sequences of gut porcine anaerobes.</title>
        <authorList>
            <person name="Kubasova T."/>
            <person name="Jahodarova E."/>
            <person name="Rychlik I."/>
        </authorList>
    </citation>
    <scope>NUCLEOTIDE SEQUENCE [LARGE SCALE GENOMIC DNA]</scope>
    <source>
        <strain evidence="1 2">An925</strain>
    </source>
</reference>
<name>A0ABS9CIV6_9BACT</name>
<gene>
    <name evidence="1" type="ORF">I6E12_11905</name>
</gene>
<keyword evidence="2" id="KW-1185">Reference proteome</keyword>
<accession>A0ABS9CIV6</accession>
<evidence type="ECO:0000313" key="2">
    <source>
        <dbReference type="Proteomes" id="UP001200470"/>
    </source>
</evidence>